<feature type="transmembrane region" description="Helical" evidence="2">
    <location>
        <begin position="196"/>
        <end position="217"/>
    </location>
</feature>
<gene>
    <name evidence="3" type="ORF">SAMN05421819_0479</name>
</gene>
<keyword evidence="2" id="KW-1133">Transmembrane helix</keyword>
<dbReference type="Proteomes" id="UP000236728">
    <property type="component" value="Unassembled WGS sequence"/>
</dbReference>
<reference evidence="3 4" key="1">
    <citation type="submission" date="2016-10" db="EMBL/GenBank/DDBJ databases">
        <authorList>
            <person name="de Groot N.N."/>
        </authorList>
    </citation>
    <scope>NUCLEOTIDE SEQUENCE [LARGE SCALE GENOMIC DNA]</scope>
    <source>
        <strain evidence="3 4">DSM 22489</strain>
    </source>
</reference>
<feature type="region of interest" description="Disordered" evidence="1">
    <location>
        <begin position="11"/>
        <end position="30"/>
    </location>
</feature>
<dbReference type="EMBL" id="FNVA01000001">
    <property type="protein sequence ID" value="SEF57852.1"/>
    <property type="molecule type" value="Genomic_DNA"/>
</dbReference>
<feature type="transmembrane region" description="Helical" evidence="2">
    <location>
        <begin position="109"/>
        <end position="128"/>
    </location>
</feature>
<proteinExistence type="predicted"/>
<dbReference type="RefSeq" id="WP_103931405.1">
    <property type="nucleotide sequence ID" value="NZ_FNVA01000001.1"/>
</dbReference>
<feature type="transmembrane region" description="Helical" evidence="2">
    <location>
        <begin position="35"/>
        <end position="57"/>
    </location>
</feature>
<accession>A0A1H5T4M0</accession>
<sequence length="227" mass="25076">MADAVKALAVPASRPPGTTKPSNEPGSPPVGRRKLALGIAMTLAGLWVLITTEVALVADDPLYHSFRLQAIADRYLLLPHAIFGGFALLSGPMQFSSRLRRKHLKLHRVLGRMYVISVFCAAPLAFAISWGRTLFPGTLVQGSAWIVCTAIAFVTARNRQIAAHRAWMMRSYAVTFTFISLRLLDPWPKFWNMSDAANVLCIIITTFASILAVDIGLNWRELTTRRS</sequence>
<keyword evidence="2" id="KW-0812">Transmembrane</keyword>
<feature type="transmembrane region" description="Helical" evidence="2">
    <location>
        <begin position="134"/>
        <end position="155"/>
    </location>
</feature>
<feature type="transmembrane region" description="Helical" evidence="2">
    <location>
        <begin position="77"/>
        <end position="97"/>
    </location>
</feature>
<organism evidence="3 4">
    <name type="scientific">Bryocella elongata</name>
    <dbReference type="NCBI Taxonomy" id="863522"/>
    <lineage>
        <taxon>Bacteria</taxon>
        <taxon>Pseudomonadati</taxon>
        <taxon>Acidobacteriota</taxon>
        <taxon>Terriglobia</taxon>
        <taxon>Terriglobales</taxon>
        <taxon>Acidobacteriaceae</taxon>
        <taxon>Bryocella</taxon>
    </lineage>
</organism>
<evidence type="ECO:0000313" key="3">
    <source>
        <dbReference type="EMBL" id="SEF57852.1"/>
    </source>
</evidence>
<protein>
    <submittedName>
        <fullName evidence="3">Predicted membrane protein</fullName>
    </submittedName>
</protein>
<name>A0A1H5T4M0_9BACT</name>
<evidence type="ECO:0000256" key="2">
    <source>
        <dbReference type="SAM" id="Phobius"/>
    </source>
</evidence>
<dbReference type="Pfam" id="PF10067">
    <property type="entry name" value="DUF2306"/>
    <property type="match status" value="1"/>
</dbReference>
<feature type="transmembrane region" description="Helical" evidence="2">
    <location>
        <begin position="167"/>
        <end position="184"/>
    </location>
</feature>
<evidence type="ECO:0000313" key="4">
    <source>
        <dbReference type="Proteomes" id="UP000236728"/>
    </source>
</evidence>
<dbReference type="InterPro" id="IPR018750">
    <property type="entry name" value="DUF2306_membrane"/>
</dbReference>
<dbReference type="AlphaFoldDB" id="A0A1H5T4M0"/>
<keyword evidence="4" id="KW-1185">Reference proteome</keyword>
<evidence type="ECO:0000256" key="1">
    <source>
        <dbReference type="SAM" id="MobiDB-lite"/>
    </source>
</evidence>
<dbReference type="OrthoDB" id="195502at2"/>
<keyword evidence="2" id="KW-0472">Membrane</keyword>